<organism evidence="1 2">
    <name type="scientific">Enterococcus lactis</name>
    <dbReference type="NCBI Taxonomy" id="357441"/>
    <lineage>
        <taxon>Bacteria</taxon>
        <taxon>Bacillati</taxon>
        <taxon>Bacillota</taxon>
        <taxon>Bacilli</taxon>
        <taxon>Lactobacillales</taxon>
        <taxon>Enterococcaceae</taxon>
        <taxon>Enterococcus</taxon>
    </lineage>
</organism>
<dbReference type="Proteomes" id="UP001238215">
    <property type="component" value="Unassembled WGS sequence"/>
</dbReference>
<proteinExistence type="predicted"/>
<evidence type="ECO:0000313" key="2">
    <source>
        <dbReference type="Proteomes" id="UP001238215"/>
    </source>
</evidence>
<protein>
    <submittedName>
        <fullName evidence="1">Uncharacterized protein</fullName>
    </submittedName>
</protein>
<accession>A0AAJ1WCY0</accession>
<comment type="caution">
    <text evidence="1">The sequence shown here is derived from an EMBL/GenBank/DDBJ whole genome shotgun (WGS) entry which is preliminary data.</text>
</comment>
<reference evidence="1 2" key="1">
    <citation type="submission" date="2023-08" db="EMBL/GenBank/DDBJ databases">
        <title>Whole genome sequencing of Enterococcus.</title>
        <authorList>
            <person name="Kaptchouang Tchatchouang C.D."/>
            <person name="Ateba C.N."/>
        </authorList>
    </citation>
    <scope>NUCLEOTIDE SEQUENCE [LARGE SCALE GENOMIC DNA]</scope>
    <source>
        <strain evidence="1 2">ENT3_CNKT_NWU</strain>
    </source>
</reference>
<gene>
    <name evidence="1" type="ORF">RAN64_12790</name>
</gene>
<sequence>MDKAEFTNFYWKYYLHLENEFINTTNFVMLDKNNFKTFSIEYQKLLLAIGSECEILFKELCGFDSDDGSKNINSFKAEIASSNLMGLDNNVRIMGAVTLDVLEPFGEEWPKETPKWWRRYNNVKHGRSMNYKEANLENVLNALASLYLLEEYLHKKVILEGEVDFISPESNLFTLSWKRKHSSMQKVTYEEVDSNYQAPLIDITKQEEM</sequence>
<dbReference type="RefSeq" id="WP_306401886.1">
    <property type="nucleotide sequence ID" value="NZ_JAVBZS010000060.1"/>
</dbReference>
<evidence type="ECO:0000313" key="1">
    <source>
        <dbReference type="EMBL" id="MDP8590861.1"/>
    </source>
</evidence>
<keyword evidence="2" id="KW-1185">Reference proteome</keyword>
<name>A0AAJ1WCY0_9ENTE</name>
<dbReference type="AlphaFoldDB" id="A0AAJ1WCY0"/>
<dbReference type="EMBL" id="JAVBZS010000060">
    <property type="protein sequence ID" value="MDP8590861.1"/>
    <property type="molecule type" value="Genomic_DNA"/>
</dbReference>